<dbReference type="RefSeq" id="WP_122076536.1">
    <property type="nucleotide sequence ID" value="NZ_DALYPK010000003.1"/>
</dbReference>
<name>A0ABX9V6S6_9GAMM</name>
<dbReference type="CDD" id="cd07185">
    <property type="entry name" value="OmpA_C-like"/>
    <property type="match status" value="1"/>
</dbReference>
<feature type="domain" description="OmpA-like" evidence="5">
    <location>
        <begin position="143"/>
        <end position="260"/>
    </location>
</feature>
<dbReference type="Proteomes" id="UP000269134">
    <property type="component" value="Unassembled WGS sequence"/>
</dbReference>
<reference evidence="6 7" key="1">
    <citation type="submission" date="2018-10" db="EMBL/GenBank/DDBJ databases">
        <title>Pseudomonas sp. GL14 genome.</title>
        <authorList>
            <person name="Peng J."/>
            <person name="Liu Z.-P."/>
        </authorList>
    </citation>
    <scope>NUCLEOTIDE SEQUENCE [LARGE SCALE GENOMIC DNA]</scope>
    <source>
        <strain evidence="6 7">GL14</strain>
    </source>
</reference>
<keyword evidence="2 3" id="KW-0472">Membrane</keyword>
<evidence type="ECO:0000256" key="1">
    <source>
        <dbReference type="ARBA" id="ARBA00004442"/>
    </source>
</evidence>
<dbReference type="Pfam" id="PF00691">
    <property type="entry name" value="OmpA"/>
    <property type="match status" value="1"/>
</dbReference>
<dbReference type="PROSITE" id="PS51123">
    <property type="entry name" value="OMPA_2"/>
    <property type="match status" value="1"/>
</dbReference>
<dbReference type="InterPro" id="IPR006664">
    <property type="entry name" value="OMP_bac"/>
</dbReference>
<dbReference type="PANTHER" id="PTHR30329">
    <property type="entry name" value="STATOR ELEMENT OF FLAGELLAR MOTOR COMPLEX"/>
    <property type="match status" value="1"/>
</dbReference>
<protein>
    <submittedName>
        <fullName evidence="6">DUF4398 domain-containing protein</fullName>
    </submittedName>
</protein>
<feature type="signal peptide" evidence="4">
    <location>
        <begin position="1"/>
        <end position="18"/>
    </location>
</feature>
<keyword evidence="4" id="KW-0732">Signal</keyword>
<gene>
    <name evidence="6" type="ORF">EA795_08270</name>
</gene>
<evidence type="ECO:0000256" key="4">
    <source>
        <dbReference type="SAM" id="SignalP"/>
    </source>
</evidence>
<feature type="chain" id="PRO_5046602772" evidence="4">
    <location>
        <begin position="19"/>
        <end position="267"/>
    </location>
</feature>
<dbReference type="PROSITE" id="PS51257">
    <property type="entry name" value="PROKAR_LIPOPROTEIN"/>
    <property type="match status" value="1"/>
</dbReference>
<dbReference type="Gene3D" id="3.30.1330.60">
    <property type="entry name" value="OmpA-like domain"/>
    <property type="match status" value="1"/>
</dbReference>
<dbReference type="InterPro" id="IPR050330">
    <property type="entry name" value="Bact_OuterMem_StrucFunc"/>
</dbReference>
<proteinExistence type="predicted"/>
<dbReference type="PRINTS" id="PR01021">
    <property type="entry name" value="OMPADOMAIN"/>
</dbReference>
<dbReference type="SUPFAM" id="SSF103088">
    <property type="entry name" value="OmpA-like"/>
    <property type="match status" value="1"/>
</dbReference>
<evidence type="ECO:0000256" key="2">
    <source>
        <dbReference type="ARBA" id="ARBA00023136"/>
    </source>
</evidence>
<dbReference type="EMBL" id="RFFL01000005">
    <property type="protein sequence ID" value="RMI01536.1"/>
    <property type="molecule type" value="Genomic_DNA"/>
</dbReference>
<comment type="subcellular location">
    <subcellularLocation>
        <location evidence="1">Cell outer membrane</location>
    </subcellularLocation>
</comment>
<dbReference type="InterPro" id="IPR025511">
    <property type="entry name" value="DUF4398"/>
</dbReference>
<comment type="caution">
    <text evidence="6">The sequence shown here is derived from an EMBL/GenBank/DDBJ whole genome shotgun (WGS) entry which is preliminary data.</text>
</comment>
<dbReference type="PANTHER" id="PTHR30329:SF20">
    <property type="entry name" value="EXPORTED PROTEIN"/>
    <property type="match status" value="1"/>
</dbReference>
<keyword evidence="7" id="KW-1185">Reference proteome</keyword>
<evidence type="ECO:0000313" key="6">
    <source>
        <dbReference type="EMBL" id="RMI01536.1"/>
    </source>
</evidence>
<organism evidence="6 7">
    <name type="scientific">Stutzerimonas nitrititolerans</name>
    <dbReference type="NCBI Taxonomy" id="2482751"/>
    <lineage>
        <taxon>Bacteria</taxon>
        <taxon>Pseudomonadati</taxon>
        <taxon>Pseudomonadota</taxon>
        <taxon>Gammaproteobacteria</taxon>
        <taxon>Pseudomonadales</taxon>
        <taxon>Pseudomonadaceae</taxon>
        <taxon>Stutzerimonas</taxon>
    </lineage>
</organism>
<dbReference type="Pfam" id="PF14346">
    <property type="entry name" value="DUF4398"/>
    <property type="match status" value="1"/>
</dbReference>
<accession>A0ABX9V6S6</accession>
<evidence type="ECO:0000259" key="5">
    <source>
        <dbReference type="PROSITE" id="PS51123"/>
    </source>
</evidence>
<dbReference type="InterPro" id="IPR006665">
    <property type="entry name" value="OmpA-like"/>
</dbReference>
<dbReference type="InterPro" id="IPR036737">
    <property type="entry name" value="OmpA-like_sf"/>
</dbReference>
<dbReference type="GeneID" id="84609026"/>
<evidence type="ECO:0000313" key="7">
    <source>
        <dbReference type="Proteomes" id="UP000269134"/>
    </source>
</evidence>
<evidence type="ECO:0000256" key="3">
    <source>
        <dbReference type="PROSITE-ProRule" id="PRU00473"/>
    </source>
</evidence>
<sequence>MKSMLGSIVSLGICVALAGCAAQDPQQALDQAHAEYQGIVNDPQVQRSAPKDVVRAGEALERAQRFADYLGGAEDAIHYAYLSQRYSQIARHHSEQLLNQERASRLGLERERLRQLLQEARLLDAQQGRWLDDQMLSLAAAETDRGLVVTLGDVLFKTESAELEASANRTLLKLVAFLQLNPQRKVRVEGYSDNSGDATENLLLSRARARSVSRTLTDLGIDTARIEVVGYGERFPVAENASVRGRALNRRVEIVLSDEQGELGPIR</sequence>
<dbReference type="PRINTS" id="PR01023">
    <property type="entry name" value="NAFLGMOTY"/>
</dbReference>